<dbReference type="EMBL" id="CP075371">
    <property type="protein sequence ID" value="QVT79941.1"/>
    <property type="molecule type" value="Genomic_DNA"/>
</dbReference>
<feature type="compositionally biased region" description="Low complexity" evidence="1">
    <location>
        <begin position="164"/>
        <end position="175"/>
    </location>
</feature>
<evidence type="ECO:0000313" key="2">
    <source>
        <dbReference type="EMBL" id="QVT79941.1"/>
    </source>
</evidence>
<dbReference type="Gene3D" id="3.40.50.300">
    <property type="entry name" value="P-loop containing nucleotide triphosphate hydrolases"/>
    <property type="match status" value="1"/>
</dbReference>
<dbReference type="RefSeq" id="WP_214055583.1">
    <property type="nucleotide sequence ID" value="NZ_BAAAHS010000044.1"/>
</dbReference>
<organism evidence="2 3">
    <name type="scientific">Nocardioides aquaticus</name>
    <dbReference type="NCBI Taxonomy" id="160826"/>
    <lineage>
        <taxon>Bacteria</taxon>
        <taxon>Bacillati</taxon>
        <taxon>Actinomycetota</taxon>
        <taxon>Actinomycetes</taxon>
        <taxon>Propionibacteriales</taxon>
        <taxon>Nocardioidaceae</taxon>
        <taxon>Nocardioides</taxon>
    </lineage>
</organism>
<accession>A0ABX8EHF8</accession>
<dbReference type="EC" id="2.7.4.9" evidence="2"/>
<evidence type="ECO:0000313" key="3">
    <source>
        <dbReference type="Proteomes" id="UP000679307"/>
    </source>
</evidence>
<keyword evidence="2" id="KW-0808">Transferase</keyword>
<dbReference type="GO" id="GO:0004798">
    <property type="term" value="F:dTMP kinase activity"/>
    <property type="evidence" value="ECO:0007669"/>
    <property type="project" value="UniProtKB-EC"/>
</dbReference>
<keyword evidence="2" id="KW-0418">Kinase</keyword>
<reference evidence="2 3" key="1">
    <citation type="submission" date="2021-05" db="EMBL/GenBank/DDBJ databases">
        <title>Complete genome of Nocardioides aquaticus KCTC 9944T isolated from meromictic and hypersaline Ekho Lake, Antarctica.</title>
        <authorList>
            <person name="Hwang K."/>
            <person name="Kim K.M."/>
            <person name="Choe H."/>
        </authorList>
    </citation>
    <scope>NUCLEOTIDE SEQUENCE [LARGE SCALE GENOMIC DNA]</scope>
    <source>
        <strain evidence="2 3">KCTC 9944</strain>
    </source>
</reference>
<feature type="compositionally biased region" description="Basic and acidic residues" evidence="1">
    <location>
        <begin position="176"/>
        <end position="188"/>
    </location>
</feature>
<dbReference type="Pfam" id="PF13238">
    <property type="entry name" value="AAA_18"/>
    <property type="match status" value="1"/>
</dbReference>
<gene>
    <name evidence="2" type="primary">tmk_2</name>
    <name evidence="2" type="ORF">ENKNEFLB_02331</name>
</gene>
<feature type="region of interest" description="Disordered" evidence="1">
    <location>
        <begin position="164"/>
        <end position="200"/>
    </location>
</feature>
<keyword evidence="3" id="KW-1185">Reference proteome</keyword>
<dbReference type="InterPro" id="IPR027417">
    <property type="entry name" value="P-loop_NTPase"/>
</dbReference>
<evidence type="ECO:0000256" key="1">
    <source>
        <dbReference type="SAM" id="MobiDB-lite"/>
    </source>
</evidence>
<name>A0ABX8EHF8_9ACTN</name>
<sequence>MGIRNYLIEGVSGTGKTSVCHELRRRGFHAINGDTELAYQADPETGEPTDVPSHWHHLWPVHRVRALVADQSERFTFFCGGSRNFATFQDLFDGVFVLDTDLETLNRRLDQRPEHEFGAQQPERDLILRLHRTKEDTPKNGILIDATEPLADVVDEVLRRARAIASSSADPADSSSLDRHQADPDERCQPPSGDPPGPRS</sequence>
<proteinExistence type="predicted"/>
<dbReference type="Proteomes" id="UP000679307">
    <property type="component" value="Chromosome"/>
</dbReference>
<dbReference type="SUPFAM" id="SSF52540">
    <property type="entry name" value="P-loop containing nucleoside triphosphate hydrolases"/>
    <property type="match status" value="1"/>
</dbReference>
<protein>
    <submittedName>
        <fullName evidence="2">Thymidylate kinase</fullName>
        <ecNumber evidence="2">2.7.4.9</ecNumber>
    </submittedName>
</protein>